<evidence type="ECO:0000256" key="5">
    <source>
        <dbReference type="ARBA" id="ARBA00022763"/>
    </source>
</evidence>
<dbReference type="EC" id="3.2.2.21" evidence="4"/>
<dbReference type="InterPro" id="IPR003180">
    <property type="entry name" value="MPG"/>
</dbReference>
<dbReference type="CDD" id="cd00540">
    <property type="entry name" value="AAG"/>
    <property type="match status" value="1"/>
</dbReference>
<evidence type="ECO:0000256" key="4">
    <source>
        <dbReference type="ARBA" id="ARBA00012000"/>
    </source>
</evidence>
<comment type="function">
    <text evidence="2">Hydrolysis of the deoxyribose N-glycosidic bond to excise 3-methyladenine, and 7-methylguanine from the damaged DNA polymer formed by alkylation lesions.</text>
</comment>
<evidence type="ECO:0000256" key="2">
    <source>
        <dbReference type="ARBA" id="ARBA00002421"/>
    </source>
</evidence>
<dbReference type="FunFam" id="3.10.300.10:FF:000001">
    <property type="entry name" value="Putative 3-methyladenine DNA glycosylase"/>
    <property type="match status" value="1"/>
</dbReference>
<dbReference type="InterPro" id="IPR011034">
    <property type="entry name" value="Formyl_transferase-like_C_sf"/>
</dbReference>
<dbReference type="PANTHER" id="PTHR10429:SF0">
    <property type="entry name" value="DNA-3-METHYLADENINE GLYCOSYLASE"/>
    <property type="match status" value="1"/>
</dbReference>
<evidence type="ECO:0000256" key="3">
    <source>
        <dbReference type="ARBA" id="ARBA00009232"/>
    </source>
</evidence>
<dbReference type="NCBIfam" id="NF002003">
    <property type="entry name" value="PRK00802.1-3"/>
    <property type="match status" value="1"/>
</dbReference>
<keyword evidence="6" id="KW-0378">Hydrolase</keyword>
<dbReference type="InterPro" id="IPR036995">
    <property type="entry name" value="MPG_sf"/>
</dbReference>
<dbReference type="PANTHER" id="PTHR10429">
    <property type="entry name" value="DNA-3-METHYLADENINE GLYCOSYLASE"/>
    <property type="match status" value="1"/>
</dbReference>
<keyword evidence="5" id="KW-0227">DNA damage</keyword>
<sequence>MVELNIGLCTISMPLWMRPRHVIVSNENLNLLSPPTTTTTRHGDGGQGPSPKTIIDTEFVLSTKSTLYGPRLGTDGHLWMDGGTITRYTGYTEIDGASSPFGPALPRDFFEVDALDLAPRLLGKLLRRDEVVLRITEVEAYRPNDSACHGRFGITARTAPVFGSGGHAYVYLCYGLHMMLNVVADKEGVGAAVLIRSCAPVSGLATIQQRRGQQTDKPLLLTGPGKVGQALGLSTDWSNHPLYTPGGLEVLDGPEPENILVGPRVGIEYASPEHVAAPWRFAVAGTPWISAPKNTLRPR</sequence>
<dbReference type="GO" id="GO:0003905">
    <property type="term" value="F:alkylbase DNA N-glycosylase activity"/>
    <property type="evidence" value="ECO:0007669"/>
    <property type="project" value="UniProtKB-EC"/>
</dbReference>
<evidence type="ECO:0000256" key="9">
    <source>
        <dbReference type="SAM" id="MobiDB-lite"/>
    </source>
</evidence>
<dbReference type="Gene3D" id="3.10.300.10">
    <property type="entry name" value="Methylpurine-DNA glycosylase (MPG)"/>
    <property type="match status" value="1"/>
</dbReference>
<gene>
    <name evidence="10" type="ORF">OsJ_08564</name>
</gene>
<organism evidence="10">
    <name type="scientific">Oryza sativa subsp. japonica</name>
    <name type="common">Rice</name>
    <dbReference type="NCBI Taxonomy" id="39947"/>
    <lineage>
        <taxon>Eukaryota</taxon>
        <taxon>Viridiplantae</taxon>
        <taxon>Streptophyta</taxon>
        <taxon>Embryophyta</taxon>
        <taxon>Tracheophyta</taxon>
        <taxon>Spermatophyta</taxon>
        <taxon>Magnoliopsida</taxon>
        <taxon>Liliopsida</taxon>
        <taxon>Poales</taxon>
        <taxon>Poaceae</taxon>
        <taxon>BOP clade</taxon>
        <taxon>Oryzoideae</taxon>
        <taxon>Oryzeae</taxon>
        <taxon>Oryzinae</taxon>
        <taxon>Oryza</taxon>
        <taxon>Oryza sativa</taxon>
    </lineage>
</organism>
<dbReference type="Pfam" id="PF02245">
    <property type="entry name" value="Pur_DNA_glyco"/>
    <property type="match status" value="1"/>
</dbReference>
<dbReference type="SUPFAM" id="SSF50486">
    <property type="entry name" value="FMT C-terminal domain-like"/>
    <property type="match status" value="1"/>
</dbReference>
<evidence type="ECO:0000256" key="6">
    <source>
        <dbReference type="ARBA" id="ARBA00022801"/>
    </source>
</evidence>
<dbReference type="HAMAP" id="MF_00527">
    <property type="entry name" value="3MGH"/>
    <property type="match status" value="1"/>
</dbReference>
<evidence type="ECO:0000256" key="7">
    <source>
        <dbReference type="ARBA" id="ARBA00023204"/>
    </source>
</evidence>
<comment type="catalytic activity">
    <reaction evidence="1">
        <text>Hydrolysis of alkylated DNA, releasing 3-methyladenine, 3-methylguanine, 7-methylguanine and 7-methyladenine.</text>
        <dbReference type="EC" id="3.2.2.21"/>
    </reaction>
</comment>
<keyword evidence="7" id="KW-0234">DNA repair</keyword>
<protein>
    <recommendedName>
        <fullName evidence="4">DNA-3-methyladenine glycosylase II</fullName>
        <ecNumber evidence="4">3.2.2.21</ecNumber>
    </recommendedName>
    <alternativeName>
        <fullName evidence="8">3-methyladenine DNA glycosidase</fullName>
    </alternativeName>
</protein>
<name>B9F3H8_ORYSJ</name>
<feature type="region of interest" description="Disordered" evidence="9">
    <location>
        <begin position="32"/>
        <end position="51"/>
    </location>
</feature>
<accession>B9F3H8</accession>
<dbReference type="GO" id="GO:0006284">
    <property type="term" value="P:base-excision repair"/>
    <property type="evidence" value="ECO:0007669"/>
    <property type="project" value="InterPro"/>
</dbReference>
<reference evidence="10" key="2">
    <citation type="submission" date="2008-12" db="EMBL/GenBank/DDBJ databases">
        <title>Improved gene annotation of the rice (Oryza sativa) genomes.</title>
        <authorList>
            <person name="Wang J."/>
            <person name="Li R."/>
            <person name="Fan W."/>
            <person name="Huang Q."/>
            <person name="Zhang J."/>
            <person name="Zhou Y."/>
            <person name="Hu Y."/>
            <person name="Zi S."/>
            <person name="Li J."/>
            <person name="Ni P."/>
            <person name="Zheng H."/>
            <person name="Zhang Y."/>
            <person name="Zhao M."/>
            <person name="Hao Q."/>
            <person name="McDermott J."/>
            <person name="Samudrala R."/>
            <person name="Kristiansen K."/>
            <person name="Wong G.K.-S."/>
        </authorList>
    </citation>
    <scope>NUCLEOTIDE SEQUENCE</scope>
</reference>
<reference evidence="10" key="1">
    <citation type="journal article" date="2005" name="PLoS Biol.">
        <title>The genomes of Oryza sativa: a history of duplications.</title>
        <authorList>
            <person name="Yu J."/>
            <person name="Wang J."/>
            <person name="Lin W."/>
            <person name="Li S."/>
            <person name="Li H."/>
            <person name="Zhou J."/>
            <person name="Ni P."/>
            <person name="Dong W."/>
            <person name="Hu S."/>
            <person name="Zeng C."/>
            <person name="Zhang J."/>
            <person name="Zhang Y."/>
            <person name="Li R."/>
            <person name="Xu Z."/>
            <person name="Li S."/>
            <person name="Li X."/>
            <person name="Zheng H."/>
            <person name="Cong L."/>
            <person name="Lin L."/>
            <person name="Yin J."/>
            <person name="Geng J."/>
            <person name="Li G."/>
            <person name="Shi J."/>
            <person name="Liu J."/>
            <person name="Lv H."/>
            <person name="Li J."/>
            <person name="Wang J."/>
            <person name="Deng Y."/>
            <person name="Ran L."/>
            <person name="Shi X."/>
            <person name="Wang X."/>
            <person name="Wu Q."/>
            <person name="Li C."/>
            <person name="Ren X."/>
            <person name="Wang J."/>
            <person name="Wang X."/>
            <person name="Li D."/>
            <person name="Liu D."/>
            <person name="Zhang X."/>
            <person name="Ji Z."/>
            <person name="Zhao W."/>
            <person name="Sun Y."/>
            <person name="Zhang Z."/>
            <person name="Bao J."/>
            <person name="Han Y."/>
            <person name="Dong L."/>
            <person name="Ji J."/>
            <person name="Chen P."/>
            <person name="Wu S."/>
            <person name="Liu J."/>
            <person name="Xiao Y."/>
            <person name="Bu D."/>
            <person name="Tan J."/>
            <person name="Yang L."/>
            <person name="Ye C."/>
            <person name="Zhang J."/>
            <person name="Xu J."/>
            <person name="Zhou Y."/>
            <person name="Yu Y."/>
            <person name="Zhang B."/>
            <person name="Zhuang S."/>
            <person name="Wei H."/>
            <person name="Liu B."/>
            <person name="Lei M."/>
            <person name="Yu H."/>
            <person name="Li Y."/>
            <person name="Xu H."/>
            <person name="Wei S."/>
            <person name="He X."/>
            <person name="Fang L."/>
            <person name="Zhang Z."/>
            <person name="Zhang Y."/>
            <person name="Huang X."/>
            <person name="Su Z."/>
            <person name="Tong W."/>
            <person name="Li J."/>
            <person name="Tong Z."/>
            <person name="Li S."/>
            <person name="Ye J."/>
            <person name="Wang L."/>
            <person name="Fang L."/>
            <person name="Lei T."/>
            <person name="Chen C."/>
            <person name="Chen H."/>
            <person name="Xu Z."/>
            <person name="Li H."/>
            <person name="Huang H."/>
            <person name="Zhang F."/>
            <person name="Xu H."/>
            <person name="Li N."/>
            <person name="Zhao C."/>
            <person name="Li S."/>
            <person name="Dong L."/>
            <person name="Huang Y."/>
            <person name="Li L."/>
            <person name="Xi Y."/>
            <person name="Qi Q."/>
            <person name="Li W."/>
            <person name="Zhang B."/>
            <person name="Hu W."/>
            <person name="Zhang Y."/>
            <person name="Tian X."/>
            <person name="Jiao Y."/>
            <person name="Liang X."/>
            <person name="Jin J."/>
            <person name="Gao L."/>
            <person name="Zheng W."/>
            <person name="Hao B."/>
            <person name="Liu S."/>
            <person name="Wang W."/>
            <person name="Yuan L."/>
            <person name="Cao M."/>
            <person name="McDermott J."/>
            <person name="Samudrala R."/>
            <person name="Wang J."/>
            <person name="Wong G.K."/>
            <person name="Yang H."/>
        </authorList>
    </citation>
    <scope>NUCLEOTIDE SEQUENCE [LARGE SCALE GENOMIC DNA]</scope>
</reference>
<dbReference type="GO" id="GO:0003677">
    <property type="term" value="F:DNA binding"/>
    <property type="evidence" value="ECO:0007669"/>
    <property type="project" value="InterPro"/>
</dbReference>
<dbReference type="EMBL" id="CM000139">
    <property type="protein sequence ID" value="EEE57891.1"/>
    <property type="molecule type" value="Genomic_DNA"/>
</dbReference>
<dbReference type="AlphaFoldDB" id="B9F3H8"/>
<dbReference type="NCBIfam" id="TIGR00567">
    <property type="entry name" value="3mg"/>
    <property type="match status" value="1"/>
</dbReference>
<evidence type="ECO:0000256" key="8">
    <source>
        <dbReference type="ARBA" id="ARBA00033426"/>
    </source>
</evidence>
<comment type="similarity">
    <text evidence="3">Belongs to the DNA glycosylase MPG family.</text>
</comment>
<evidence type="ECO:0000313" key="10">
    <source>
        <dbReference type="EMBL" id="EEE57891.1"/>
    </source>
</evidence>
<dbReference type="Proteomes" id="UP000007752">
    <property type="component" value="Chromosome 2"/>
</dbReference>
<proteinExistence type="inferred from homology"/>
<evidence type="ECO:0000256" key="1">
    <source>
        <dbReference type="ARBA" id="ARBA00000086"/>
    </source>
</evidence>